<keyword evidence="7" id="KW-1185">Reference proteome</keyword>
<reference evidence="6 7" key="1">
    <citation type="journal article" date="2015" name="Int. J. Syst. Evol. Microbiol.">
        <title>Hyunsoonleella pacifica sp. nov., isolated from seawater of South Pacific Gyre.</title>
        <authorList>
            <person name="Gao X."/>
            <person name="Zhang Z."/>
            <person name="Dai X."/>
            <person name="Zhang X.H."/>
        </authorList>
    </citation>
    <scope>NUCLEOTIDE SEQUENCE [LARGE SCALE GENOMIC DNA]</scope>
    <source>
        <strain evidence="6 7">SW033</strain>
    </source>
</reference>
<dbReference type="InterPro" id="IPR018087">
    <property type="entry name" value="Glyco_hydro_5_CS"/>
</dbReference>
<dbReference type="Gene3D" id="3.20.20.80">
    <property type="entry name" value="Glycosidases"/>
    <property type="match status" value="1"/>
</dbReference>
<comment type="caution">
    <text evidence="6">The sequence shown here is derived from an EMBL/GenBank/DDBJ whole genome shotgun (WGS) entry which is preliminary data.</text>
</comment>
<evidence type="ECO:0000313" key="7">
    <source>
        <dbReference type="Proteomes" id="UP000292372"/>
    </source>
</evidence>
<dbReference type="GO" id="GO:0005576">
    <property type="term" value="C:extracellular region"/>
    <property type="evidence" value="ECO:0007669"/>
    <property type="project" value="TreeGrafter"/>
</dbReference>
<dbReference type="RefSeq" id="WP_130935054.1">
    <property type="nucleotide sequence ID" value="NZ_BMEE01000001.1"/>
</dbReference>
<keyword evidence="2 4" id="KW-0378">Hydrolase</keyword>
<evidence type="ECO:0000256" key="2">
    <source>
        <dbReference type="ARBA" id="ARBA00022801"/>
    </source>
</evidence>
<sequence>MRRIWFILFFGGLILNCSTSNDNGEVTKIDPEPKEEEVVGVIRDISPSALVADMGPGWNFGNSFDVRDNDKTAWGNPLPTTTVVDAVFNRGFRTIRVPVTWGYNMADAPTYEIEENYFSRVTTIVDYALNKGMYVIINVHHDDKWIIPTFDNASATNTQLDRVWTQIANSFKNYSDYLIFELLNEPRHKDTPEQWTGGTEEGREVLNDFYKTIVDAIRRTGGNNAKRKLMIAPYAASVVQKTWDDLVIPNNDPDVIISIHAYVPFRFALDASDPDWGSDTDKADIDALMNRIDNNFMSKGFPVVMGEWGSIGLLAEASERLKHAEYFVNACIEKGIVPVVWDDGGDFGLLDRRNFVWDFPTLADAAANKN</sequence>
<dbReference type="EMBL" id="SIRS01000001">
    <property type="protein sequence ID" value="TBN18536.1"/>
    <property type="molecule type" value="Genomic_DNA"/>
</dbReference>
<name>A0A4Q9FRW2_9FLAO</name>
<dbReference type="GO" id="GO:0009986">
    <property type="term" value="C:cell surface"/>
    <property type="evidence" value="ECO:0007669"/>
    <property type="project" value="TreeGrafter"/>
</dbReference>
<comment type="similarity">
    <text evidence="4">Belongs to the glycosyl hydrolase 5 (cellulase A) family.</text>
</comment>
<organism evidence="6 7">
    <name type="scientific">Hyunsoonleella pacifica</name>
    <dbReference type="NCBI Taxonomy" id="1080224"/>
    <lineage>
        <taxon>Bacteria</taxon>
        <taxon>Pseudomonadati</taxon>
        <taxon>Bacteroidota</taxon>
        <taxon>Flavobacteriia</taxon>
        <taxon>Flavobacteriales</taxon>
        <taxon>Flavobacteriaceae</taxon>
    </lineage>
</organism>
<dbReference type="OrthoDB" id="9800955at2"/>
<protein>
    <submittedName>
        <fullName evidence="6">Glycoside hydrolase family 5 protein</fullName>
    </submittedName>
</protein>
<dbReference type="Pfam" id="PF00150">
    <property type="entry name" value="Cellulase"/>
    <property type="match status" value="1"/>
</dbReference>
<evidence type="ECO:0000256" key="1">
    <source>
        <dbReference type="ARBA" id="ARBA00022729"/>
    </source>
</evidence>
<evidence type="ECO:0000259" key="5">
    <source>
        <dbReference type="Pfam" id="PF00150"/>
    </source>
</evidence>
<evidence type="ECO:0000256" key="3">
    <source>
        <dbReference type="ARBA" id="ARBA00023295"/>
    </source>
</evidence>
<dbReference type="InterPro" id="IPR017853">
    <property type="entry name" value="GH"/>
</dbReference>
<gene>
    <name evidence="6" type="ORF">EYD46_00260</name>
</gene>
<dbReference type="InterPro" id="IPR001547">
    <property type="entry name" value="Glyco_hydro_5"/>
</dbReference>
<keyword evidence="1" id="KW-0732">Signal</keyword>
<dbReference type="GO" id="GO:0008422">
    <property type="term" value="F:beta-glucosidase activity"/>
    <property type="evidence" value="ECO:0007669"/>
    <property type="project" value="TreeGrafter"/>
</dbReference>
<dbReference type="AlphaFoldDB" id="A0A4Q9FRW2"/>
<dbReference type="PROSITE" id="PS00659">
    <property type="entry name" value="GLYCOSYL_HYDROL_F5"/>
    <property type="match status" value="1"/>
</dbReference>
<proteinExistence type="inferred from homology"/>
<feature type="domain" description="Glycoside hydrolase family 5" evidence="5">
    <location>
        <begin position="71"/>
        <end position="342"/>
    </location>
</feature>
<dbReference type="SUPFAM" id="SSF51445">
    <property type="entry name" value="(Trans)glycosidases"/>
    <property type="match status" value="1"/>
</dbReference>
<dbReference type="GO" id="GO:0009251">
    <property type="term" value="P:glucan catabolic process"/>
    <property type="evidence" value="ECO:0007669"/>
    <property type="project" value="TreeGrafter"/>
</dbReference>
<dbReference type="PANTHER" id="PTHR31297">
    <property type="entry name" value="GLUCAN ENDO-1,6-BETA-GLUCOSIDASE B"/>
    <property type="match status" value="1"/>
</dbReference>
<keyword evidence="3 4" id="KW-0326">Glycosidase</keyword>
<dbReference type="PANTHER" id="PTHR31297:SF17">
    <property type="entry name" value="ENDOGLUCANASE"/>
    <property type="match status" value="1"/>
</dbReference>
<evidence type="ECO:0000256" key="4">
    <source>
        <dbReference type="RuleBase" id="RU361153"/>
    </source>
</evidence>
<accession>A0A4Q9FRW2</accession>
<dbReference type="Proteomes" id="UP000292372">
    <property type="component" value="Unassembled WGS sequence"/>
</dbReference>
<evidence type="ECO:0000313" key="6">
    <source>
        <dbReference type="EMBL" id="TBN18536.1"/>
    </source>
</evidence>
<dbReference type="InterPro" id="IPR050386">
    <property type="entry name" value="Glycosyl_hydrolase_5"/>
</dbReference>